<comment type="caution">
    <text evidence="8">The sequence shown here is derived from an EMBL/GenBank/DDBJ whole genome shotgun (WGS) entry which is preliminary data.</text>
</comment>
<dbReference type="EMBL" id="LASV01000115">
    <property type="protein sequence ID" value="KKA22992.1"/>
    <property type="molecule type" value="Genomic_DNA"/>
</dbReference>
<keyword evidence="9" id="KW-1185">Reference proteome</keyword>
<keyword evidence="5 6" id="KW-0472">Membrane</keyword>
<feature type="transmembrane region" description="Helical" evidence="6">
    <location>
        <begin position="354"/>
        <end position="372"/>
    </location>
</feature>
<dbReference type="GeneID" id="25315334"/>
<feature type="transmembrane region" description="Helical" evidence="6">
    <location>
        <begin position="454"/>
        <end position="473"/>
    </location>
</feature>
<feature type="transmembrane region" description="Helical" evidence="6">
    <location>
        <begin position="93"/>
        <end position="112"/>
    </location>
</feature>
<feature type="transmembrane region" description="Helical" evidence="6">
    <location>
        <begin position="384"/>
        <end position="403"/>
    </location>
</feature>
<dbReference type="AlphaFoldDB" id="A0A0F4YXF7"/>
<feature type="transmembrane region" description="Helical" evidence="6">
    <location>
        <begin position="118"/>
        <end position="137"/>
    </location>
</feature>
<sequence length="528" mass="58141">MAGWYTFGIALFAAIGTFLFGFDTGIATTTIAHKSWIDYMNHPSNGLTGAVSQYLRSGPVSRLSAFQVVAVYIAGEAAGALTQTAIGDRLGRIRFMQLMCVIVTIGTVIQTASVNIGMFLAGRVLAGGMVATVPIYLSEISAPHNRGLIGGISGCGISFGTMMSNWVGFACGYAPYGPTQWRLPLGIQIPWGVIMFMGLATFMPNSPRQLIRRGKVEEARAEFVKIRRDLHSHEVPEEFALMRAQIEYEMQREITSYREIFRLFRHRALARLQVHCRPNDDQPDGRERNPVLSKFVKPYPYSIVITLTSPAILYQSLGIGSQTILALAAVYGTVAFLSNCITTKYLTDQWGRRNLILAGLSGIILIEIYAAVMQREFQNTNNRVGKGFAILGIYLFVMCYYGMLNSTTWLYGAEILPIAMRNKVMGLAAASHFIVNVAVTEAGPSAFATIHENYYYVFVGCTLFFLVVAYFYFPETKRKTLEEVAAAFGDRVVDVAERDVETEEAVLGAKKAEAEASHREVVSSGDGV</sequence>
<gene>
    <name evidence="8" type="ORF">T310_2983</name>
</gene>
<protein>
    <submittedName>
        <fullName evidence="8">MFS monosaccharide transporter (Hxt8)</fullName>
    </submittedName>
</protein>
<feature type="transmembrane region" description="Helical" evidence="6">
    <location>
        <begin position="298"/>
        <end position="317"/>
    </location>
</feature>
<evidence type="ECO:0000256" key="3">
    <source>
        <dbReference type="ARBA" id="ARBA00022692"/>
    </source>
</evidence>
<dbReference type="InterPro" id="IPR050360">
    <property type="entry name" value="MFS_Sugar_Transporters"/>
</dbReference>
<keyword evidence="4 6" id="KW-1133">Transmembrane helix</keyword>
<feature type="transmembrane region" description="Helical" evidence="6">
    <location>
        <begin position="323"/>
        <end position="342"/>
    </location>
</feature>
<dbReference type="InterPro" id="IPR036259">
    <property type="entry name" value="MFS_trans_sf"/>
</dbReference>
<organism evidence="8 9">
    <name type="scientific">Rasamsonia emersonii (strain ATCC 16479 / CBS 393.64 / IMI 116815)</name>
    <dbReference type="NCBI Taxonomy" id="1408163"/>
    <lineage>
        <taxon>Eukaryota</taxon>
        <taxon>Fungi</taxon>
        <taxon>Dikarya</taxon>
        <taxon>Ascomycota</taxon>
        <taxon>Pezizomycotina</taxon>
        <taxon>Eurotiomycetes</taxon>
        <taxon>Eurotiomycetidae</taxon>
        <taxon>Eurotiales</taxon>
        <taxon>Trichocomaceae</taxon>
        <taxon>Rasamsonia</taxon>
    </lineage>
</organism>
<dbReference type="InterPro" id="IPR005828">
    <property type="entry name" value="MFS_sugar_transport-like"/>
</dbReference>
<evidence type="ECO:0000256" key="2">
    <source>
        <dbReference type="ARBA" id="ARBA00010992"/>
    </source>
</evidence>
<evidence type="ECO:0000259" key="7">
    <source>
        <dbReference type="PROSITE" id="PS50850"/>
    </source>
</evidence>
<dbReference type="Pfam" id="PF00083">
    <property type="entry name" value="Sugar_tr"/>
    <property type="match status" value="2"/>
</dbReference>
<keyword evidence="3 6" id="KW-0812">Transmembrane</keyword>
<dbReference type="PANTHER" id="PTHR48022:SF11">
    <property type="entry name" value="MONOSACCHARIDE TRANSPORTER (HXT8), PUTATIVE (AFU_ORTHOLOGUE AFUA_2G08120)-RELATED"/>
    <property type="match status" value="1"/>
</dbReference>
<dbReference type="GO" id="GO:0016020">
    <property type="term" value="C:membrane"/>
    <property type="evidence" value="ECO:0007669"/>
    <property type="project" value="UniProtKB-SubCell"/>
</dbReference>
<feature type="transmembrane region" description="Helical" evidence="6">
    <location>
        <begin position="149"/>
        <end position="169"/>
    </location>
</feature>
<evidence type="ECO:0000256" key="4">
    <source>
        <dbReference type="ARBA" id="ARBA00022989"/>
    </source>
</evidence>
<dbReference type="PROSITE" id="PS50850">
    <property type="entry name" value="MFS"/>
    <property type="match status" value="1"/>
</dbReference>
<evidence type="ECO:0000256" key="5">
    <source>
        <dbReference type="ARBA" id="ARBA00023136"/>
    </source>
</evidence>
<accession>A0A0F4YXF7</accession>
<dbReference type="RefSeq" id="XP_013329604.1">
    <property type="nucleotide sequence ID" value="XM_013474150.1"/>
</dbReference>
<evidence type="ECO:0000313" key="8">
    <source>
        <dbReference type="EMBL" id="KKA22992.1"/>
    </source>
</evidence>
<feature type="transmembrane region" description="Helical" evidence="6">
    <location>
        <begin position="424"/>
        <end position="442"/>
    </location>
</feature>
<dbReference type="InterPro" id="IPR020846">
    <property type="entry name" value="MFS_dom"/>
</dbReference>
<dbReference type="Proteomes" id="UP000053958">
    <property type="component" value="Unassembled WGS sequence"/>
</dbReference>
<comment type="similarity">
    <text evidence="2">Belongs to the major facilitator superfamily. Sugar transporter (TC 2.A.1.1) family.</text>
</comment>
<feature type="domain" description="Major facilitator superfamily (MFS) profile" evidence="7">
    <location>
        <begin position="9"/>
        <end position="477"/>
    </location>
</feature>
<feature type="transmembrane region" description="Helical" evidence="6">
    <location>
        <begin position="181"/>
        <end position="203"/>
    </location>
</feature>
<proteinExistence type="inferred from homology"/>
<dbReference type="PANTHER" id="PTHR48022">
    <property type="entry name" value="PLASTIDIC GLUCOSE TRANSPORTER 4"/>
    <property type="match status" value="1"/>
</dbReference>
<evidence type="ECO:0000256" key="6">
    <source>
        <dbReference type="SAM" id="Phobius"/>
    </source>
</evidence>
<dbReference type="Gene3D" id="1.20.1250.20">
    <property type="entry name" value="MFS general substrate transporter like domains"/>
    <property type="match status" value="1"/>
</dbReference>
<evidence type="ECO:0000313" key="9">
    <source>
        <dbReference type="Proteomes" id="UP000053958"/>
    </source>
</evidence>
<dbReference type="GO" id="GO:0005351">
    <property type="term" value="F:carbohydrate:proton symporter activity"/>
    <property type="evidence" value="ECO:0007669"/>
    <property type="project" value="TreeGrafter"/>
</dbReference>
<dbReference type="OrthoDB" id="6612291at2759"/>
<evidence type="ECO:0000256" key="1">
    <source>
        <dbReference type="ARBA" id="ARBA00004141"/>
    </source>
</evidence>
<name>A0A0F4YXF7_RASE3</name>
<comment type="subcellular location">
    <subcellularLocation>
        <location evidence="1">Membrane</location>
        <topology evidence="1">Multi-pass membrane protein</topology>
    </subcellularLocation>
</comment>
<reference evidence="8 9" key="1">
    <citation type="submission" date="2015-04" db="EMBL/GenBank/DDBJ databases">
        <authorList>
            <person name="Heijne W.H."/>
            <person name="Fedorova N.D."/>
            <person name="Nierman W.C."/>
            <person name="Vollebregt A.W."/>
            <person name="Zhao Z."/>
            <person name="Wu L."/>
            <person name="Kumar M."/>
            <person name="Stam H."/>
            <person name="van den Berg M.A."/>
            <person name="Pel H.J."/>
        </authorList>
    </citation>
    <scope>NUCLEOTIDE SEQUENCE [LARGE SCALE GENOMIC DNA]</scope>
    <source>
        <strain evidence="8 9">CBS 393.64</strain>
    </source>
</reference>
<dbReference type="SUPFAM" id="SSF103473">
    <property type="entry name" value="MFS general substrate transporter"/>
    <property type="match status" value="1"/>
</dbReference>